<organism evidence="3 4">
    <name type="scientific">Vitrella brassicaformis (strain CCMP3155)</name>
    <dbReference type="NCBI Taxonomy" id="1169540"/>
    <lineage>
        <taxon>Eukaryota</taxon>
        <taxon>Sar</taxon>
        <taxon>Alveolata</taxon>
        <taxon>Colpodellida</taxon>
        <taxon>Vitrellaceae</taxon>
        <taxon>Vitrella</taxon>
    </lineage>
</organism>
<evidence type="ECO:0000259" key="2">
    <source>
        <dbReference type="PROSITE" id="PS50296"/>
    </source>
</evidence>
<dbReference type="FunCoup" id="A0A0G4GE90">
    <property type="interactions" value="359"/>
</dbReference>
<dbReference type="Proteomes" id="UP000041254">
    <property type="component" value="Unassembled WGS sequence"/>
</dbReference>
<proteinExistence type="predicted"/>
<dbReference type="InterPro" id="IPR001950">
    <property type="entry name" value="SUI1"/>
</dbReference>
<feature type="compositionally biased region" description="Low complexity" evidence="1">
    <location>
        <begin position="438"/>
        <end position="465"/>
    </location>
</feature>
<reference evidence="3 4" key="1">
    <citation type="submission" date="2014-11" db="EMBL/GenBank/DDBJ databases">
        <authorList>
            <person name="Zhu J."/>
            <person name="Qi W."/>
            <person name="Song R."/>
        </authorList>
    </citation>
    <scope>NUCLEOTIDE SEQUENCE [LARGE SCALE GENOMIC DNA]</scope>
</reference>
<dbReference type="PANTHER" id="PTHR12217">
    <property type="entry name" value="EUKARYOTIC TRANSLATION INITIATION FACTOR 2D"/>
    <property type="match status" value="1"/>
</dbReference>
<dbReference type="PROSITE" id="PS50296">
    <property type="entry name" value="SUI1"/>
    <property type="match status" value="1"/>
</dbReference>
<feature type="compositionally biased region" description="Low complexity" evidence="1">
    <location>
        <begin position="276"/>
        <end position="293"/>
    </location>
</feature>
<dbReference type="SUPFAM" id="SSF88697">
    <property type="entry name" value="PUA domain-like"/>
    <property type="match status" value="1"/>
</dbReference>
<dbReference type="PANTHER" id="PTHR12217:SF4">
    <property type="entry name" value="EUKARYOTIC TRANSLATION INITIATION FACTOR 2D"/>
    <property type="match status" value="1"/>
</dbReference>
<dbReference type="GO" id="GO:0003743">
    <property type="term" value="F:translation initiation factor activity"/>
    <property type="evidence" value="ECO:0007669"/>
    <property type="project" value="InterPro"/>
</dbReference>
<evidence type="ECO:0000256" key="1">
    <source>
        <dbReference type="SAM" id="MobiDB-lite"/>
    </source>
</evidence>
<dbReference type="InParanoid" id="A0A0G4GE90"/>
<dbReference type="InterPro" id="IPR036877">
    <property type="entry name" value="SUI1_dom_sf"/>
</dbReference>
<dbReference type="InterPro" id="IPR041366">
    <property type="entry name" value="Pre-PUA"/>
</dbReference>
<dbReference type="SUPFAM" id="SSF55159">
    <property type="entry name" value="eIF1-like"/>
    <property type="match status" value="1"/>
</dbReference>
<dbReference type="VEuPathDB" id="CryptoDB:Vbra_22245"/>
<evidence type="ECO:0000313" key="4">
    <source>
        <dbReference type="Proteomes" id="UP000041254"/>
    </source>
</evidence>
<dbReference type="PhylomeDB" id="A0A0G4GE90"/>
<dbReference type="Pfam" id="PF17832">
    <property type="entry name" value="Pre-PUA"/>
    <property type="match status" value="1"/>
</dbReference>
<dbReference type="InterPro" id="IPR057429">
    <property type="entry name" value="WH_eIF2D"/>
</dbReference>
<accession>A0A0G4GE90</accession>
<dbReference type="CDD" id="cd11608">
    <property type="entry name" value="eIF2D_C"/>
    <property type="match status" value="1"/>
</dbReference>
<dbReference type="CDD" id="cd21156">
    <property type="entry name" value="PUA_eIF2d-like"/>
    <property type="match status" value="1"/>
</dbReference>
<dbReference type="OMA" id="MIPGICK"/>
<feature type="region of interest" description="Disordered" evidence="1">
    <location>
        <begin position="413"/>
        <end position="465"/>
    </location>
</feature>
<dbReference type="PROSITE" id="PS50890">
    <property type="entry name" value="PUA"/>
    <property type="match status" value="1"/>
</dbReference>
<dbReference type="GO" id="GO:0001731">
    <property type="term" value="P:formation of translation preinitiation complex"/>
    <property type="evidence" value="ECO:0007669"/>
    <property type="project" value="InterPro"/>
</dbReference>
<dbReference type="InterPro" id="IPR015947">
    <property type="entry name" value="PUA-like_sf"/>
</dbReference>
<feature type="region of interest" description="Disordered" evidence="1">
    <location>
        <begin position="184"/>
        <end position="307"/>
    </location>
</feature>
<dbReference type="InterPro" id="IPR048248">
    <property type="entry name" value="PUA_eIF2d-like"/>
</dbReference>
<dbReference type="AlphaFoldDB" id="A0A0G4GE90"/>
<feature type="compositionally biased region" description="Acidic residues" evidence="1">
    <location>
        <begin position="241"/>
        <end position="257"/>
    </location>
</feature>
<name>A0A0G4GE90_VITBC</name>
<gene>
    <name evidence="3" type="ORF">Vbra_22245</name>
</gene>
<feature type="compositionally biased region" description="Polar residues" evidence="1">
    <location>
        <begin position="413"/>
        <end position="428"/>
    </location>
</feature>
<dbReference type="Gene3D" id="3.10.400.20">
    <property type="match status" value="1"/>
</dbReference>
<dbReference type="InterPro" id="IPR039759">
    <property type="entry name" value="eIF2D_SUI1"/>
</dbReference>
<feature type="compositionally biased region" description="Acidic residues" evidence="1">
    <location>
        <begin position="265"/>
        <end position="275"/>
    </location>
</feature>
<dbReference type="Pfam" id="PF01253">
    <property type="entry name" value="SUI1"/>
    <property type="match status" value="1"/>
</dbReference>
<dbReference type="STRING" id="1169540.A0A0G4GE90"/>
<dbReference type="InterPro" id="IPR039757">
    <property type="entry name" value="EIF2D"/>
</dbReference>
<keyword evidence="4" id="KW-1185">Reference proteome</keyword>
<dbReference type="Pfam" id="PF26292">
    <property type="entry name" value="PUA_elF2D"/>
    <property type="match status" value="1"/>
</dbReference>
<dbReference type="EMBL" id="CDMY01000636">
    <property type="protein sequence ID" value="CEM27641.1"/>
    <property type="molecule type" value="Genomic_DNA"/>
</dbReference>
<protein>
    <recommendedName>
        <fullName evidence="2">SUI1 domain-containing protein</fullName>
    </recommendedName>
</protein>
<feature type="domain" description="SUI1" evidence="2">
    <location>
        <begin position="588"/>
        <end position="664"/>
    </location>
</feature>
<dbReference type="OrthoDB" id="199771at2759"/>
<dbReference type="Gene3D" id="3.30.780.10">
    <property type="entry name" value="SUI1-like domain"/>
    <property type="match status" value="1"/>
</dbReference>
<sequence length="681" mass="74119">MFKKPVTLSARTSLSNKEKKKLRAALKERFPSLTDVDADLLVPDGDEVQTCKVQATRIVLYFRHKDPVIVNNDGSFFPTVYGLWLVPRMLPCFLVYAPVSKFLMGGADLMLPGVLPPKRWPQFQKGELWAVRVIENQYPIAVGKTMVSNKDIYYQGMRGRGLELYHSFTDHLWELGSRSTPNASFTAAGVTGSGDPEETELGEPPEKFPALPIASKGEDEQAAGGSERGDEDVTNGGVKENEEEQEGEGEGDEGDRDNDDRCDEREEEEHEEQEEAQPSSSSAFDNSAAAAAGAEDESPVTGPPPVTLTPDQMDVYLHHCLLEVLKTSVQESQLPLDASAIYSLMLAAADRVARHKVLIEALEKTGIADEAVKAFLLAPPPLDVKRSSHKKVPKLFTHAAKAKLLTTKEQRGNQIITGINKQHPQVTAYTPAPERPKPSAAAAASSSSSSQQQQGPSSSSAGNANTTGDMVQVLEFYKPGQRVQPVFAAAGIKTGKERFFTIQECREAVNKYVSERLPAEGDKGKSVVLDAILASAAGMKGQDGTEVAKAELWKKVQNNLDDYFCVVHPGKDHAVDPVSIKKGPISKIEVSVEDRSGGRKHTTHVLHLATYHLDEQAVAEYLSRKLACSSSTYELPGKGDKGGTAVMVQGSAAKQVAELLTTEFKVPRKYIETKDKTKPKK</sequence>
<evidence type="ECO:0000313" key="3">
    <source>
        <dbReference type="EMBL" id="CEM27641.1"/>
    </source>
</evidence>
<dbReference type="Pfam" id="PF25304">
    <property type="entry name" value="WHD_eIF2D"/>
    <property type="match status" value="1"/>
</dbReference>